<dbReference type="InterPro" id="IPR042521">
    <property type="entry name" value="DYRK"/>
</dbReference>
<dbReference type="InterPro" id="IPR008271">
    <property type="entry name" value="Ser/Thr_kinase_AS"/>
</dbReference>
<dbReference type="Proteomes" id="UP000187209">
    <property type="component" value="Unassembled WGS sequence"/>
</dbReference>
<comment type="caution">
    <text evidence="15">The sequence shown here is derived from an EMBL/GenBank/DDBJ whole genome shotgun (WGS) entry which is preliminary data.</text>
</comment>
<reference evidence="15 16" key="1">
    <citation type="submission" date="2016-11" db="EMBL/GenBank/DDBJ databases">
        <title>The macronuclear genome of Stentor coeruleus: a giant cell with tiny introns.</title>
        <authorList>
            <person name="Slabodnick M."/>
            <person name="Ruby J.G."/>
            <person name="Reiff S.B."/>
            <person name="Swart E.C."/>
            <person name="Gosai S."/>
            <person name="Prabakaran S."/>
            <person name="Witkowska E."/>
            <person name="Larue G.E."/>
            <person name="Fisher S."/>
            <person name="Freeman R.M."/>
            <person name="Gunawardena J."/>
            <person name="Chu W."/>
            <person name="Stover N.A."/>
            <person name="Gregory B.D."/>
            <person name="Nowacki M."/>
            <person name="Derisi J."/>
            <person name="Roy S.W."/>
            <person name="Marshall W.F."/>
            <person name="Sood P."/>
        </authorList>
    </citation>
    <scope>NUCLEOTIDE SEQUENCE [LARGE SCALE GENOMIC DNA]</scope>
    <source>
        <strain evidence="15">WM001</strain>
    </source>
</reference>
<name>A0A1R2AYF4_9CILI</name>
<feature type="region of interest" description="Disordered" evidence="13">
    <location>
        <begin position="49"/>
        <end position="82"/>
    </location>
</feature>
<evidence type="ECO:0000256" key="3">
    <source>
        <dbReference type="ARBA" id="ARBA00022527"/>
    </source>
</evidence>
<comment type="catalytic activity">
    <reaction evidence="9">
        <text>L-threonyl-[protein] + ATP = O-phospho-L-threonyl-[protein] + ADP + H(+)</text>
        <dbReference type="Rhea" id="RHEA:46608"/>
        <dbReference type="Rhea" id="RHEA-COMP:11060"/>
        <dbReference type="Rhea" id="RHEA-COMP:11605"/>
        <dbReference type="ChEBI" id="CHEBI:15378"/>
        <dbReference type="ChEBI" id="CHEBI:30013"/>
        <dbReference type="ChEBI" id="CHEBI:30616"/>
        <dbReference type="ChEBI" id="CHEBI:61977"/>
        <dbReference type="ChEBI" id="CHEBI:456216"/>
        <dbReference type="EC" id="2.7.12.1"/>
    </reaction>
</comment>
<evidence type="ECO:0000256" key="12">
    <source>
        <dbReference type="RuleBase" id="RU000304"/>
    </source>
</evidence>
<protein>
    <recommendedName>
        <fullName evidence="2">dual-specificity kinase</fullName>
        <ecNumber evidence="2">2.7.12.1</ecNumber>
    </recommendedName>
</protein>
<dbReference type="PANTHER" id="PTHR24058:SF22">
    <property type="entry name" value="DUAL SPECIFICITY TYROSINE-PHOSPHORYLATION-REGULATED KINASE 4"/>
    <property type="match status" value="1"/>
</dbReference>
<evidence type="ECO:0000256" key="1">
    <source>
        <dbReference type="ARBA" id="ARBA00008867"/>
    </source>
</evidence>
<dbReference type="GO" id="GO:0005524">
    <property type="term" value="F:ATP binding"/>
    <property type="evidence" value="ECO:0007669"/>
    <property type="project" value="UniProtKB-UniRule"/>
</dbReference>
<dbReference type="Gene3D" id="3.30.200.20">
    <property type="entry name" value="Phosphorylase Kinase, domain 1"/>
    <property type="match status" value="1"/>
</dbReference>
<evidence type="ECO:0000259" key="14">
    <source>
        <dbReference type="PROSITE" id="PS50011"/>
    </source>
</evidence>
<dbReference type="GO" id="GO:0005737">
    <property type="term" value="C:cytoplasm"/>
    <property type="evidence" value="ECO:0007669"/>
    <property type="project" value="TreeGrafter"/>
</dbReference>
<dbReference type="GO" id="GO:0005856">
    <property type="term" value="C:cytoskeleton"/>
    <property type="evidence" value="ECO:0007669"/>
    <property type="project" value="TreeGrafter"/>
</dbReference>
<dbReference type="PROSITE" id="PS00108">
    <property type="entry name" value="PROTEIN_KINASE_ST"/>
    <property type="match status" value="1"/>
</dbReference>
<comment type="similarity">
    <text evidence="1">Belongs to the protein kinase superfamily. CMGC Ser/Thr protein kinase family. MNB/DYRK subfamily.</text>
</comment>
<feature type="compositionally biased region" description="Low complexity" evidence="13">
    <location>
        <begin position="66"/>
        <end position="76"/>
    </location>
</feature>
<evidence type="ECO:0000256" key="11">
    <source>
        <dbReference type="PROSITE-ProRule" id="PRU10141"/>
    </source>
</evidence>
<evidence type="ECO:0000256" key="4">
    <source>
        <dbReference type="ARBA" id="ARBA00022679"/>
    </source>
</evidence>
<keyword evidence="5 11" id="KW-0547">Nucleotide-binding</keyword>
<proteinExistence type="inferred from homology"/>
<dbReference type="Gene3D" id="3.30.10.30">
    <property type="entry name" value="DYRK"/>
    <property type="match status" value="1"/>
</dbReference>
<dbReference type="Pfam" id="PF00069">
    <property type="entry name" value="Pkinase"/>
    <property type="match status" value="1"/>
</dbReference>
<evidence type="ECO:0000313" key="16">
    <source>
        <dbReference type="Proteomes" id="UP000187209"/>
    </source>
</evidence>
<keyword evidence="4" id="KW-0808">Transferase</keyword>
<evidence type="ECO:0000256" key="9">
    <source>
        <dbReference type="ARBA" id="ARBA00049308"/>
    </source>
</evidence>
<keyword evidence="6" id="KW-0418">Kinase</keyword>
<accession>A0A1R2AYF4</accession>
<dbReference type="InterPro" id="IPR017441">
    <property type="entry name" value="Protein_kinase_ATP_BS"/>
</dbReference>
<dbReference type="SMART" id="SM00220">
    <property type="entry name" value="S_TKc"/>
    <property type="match status" value="1"/>
</dbReference>
<feature type="compositionally biased region" description="Polar residues" evidence="13">
    <location>
        <begin position="49"/>
        <end position="59"/>
    </location>
</feature>
<dbReference type="InterPro" id="IPR011009">
    <property type="entry name" value="Kinase-like_dom_sf"/>
</dbReference>
<dbReference type="SUPFAM" id="SSF56112">
    <property type="entry name" value="Protein kinase-like (PK-like)"/>
    <property type="match status" value="1"/>
</dbReference>
<dbReference type="PANTHER" id="PTHR24058">
    <property type="entry name" value="DUAL SPECIFICITY PROTEIN KINASE"/>
    <property type="match status" value="1"/>
</dbReference>
<evidence type="ECO:0000313" key="15">
    <source>
        <dbReference type="EMBL" id="OMJ69532.1"/>
    </source>
</evidence>
<keyword evidence="3 12" id="KW-0723">Serine/threonine-protein kinase</keyword>
<evidence type="ECO:0000256" key="10">
    <source>
        <dbReference type="ARBA" id="ARBA00051680"/>
    </source>
</evidence>
<evidence type="ECO:0000256" key="2">
    <source>
        <dbReference type="ARBA" id="ARBA00013203"/>
    </source>
</evidence>
<evidence type="ECO:0000256" key="5">
    <source>
        <dbReference type="ARBA" id="ARBA00022741"/>
    </source>
</evidence>
<dbReference type="Gene3D" id="1.10.510.10">
    <property type="entry name" value="Transferase(Phosphotransferase) domain 1"/>
    <property type="match status" value="1"/>
</dbReference>
<dbReference type="FunFam" id="1.10.510.10:FF:000624">
    <property type="entry name" value="Mitogen-activated protein kinase"/>
    <property type="match status" value="1"/>
</dbReference>
<sequence>MNFKSNTNSTRARIENILSTGIKGSVRSLSLLPIIHTSSKFGIGKNISRTSLDLGNNQKPPKRTPPTRSSNSSNTSEETKSCLVMSPSKALLEHRDKLTEYEYKEVANYPEIYFLGNAKKKYTDKFCDDRLYYKTFVGDHLAYRYEIQKLLGDGSFGIVIQCFDHKTQTPVAVKILRKGEKFAKIGEMEAGILELLNTNCEDDTIVQKLEQFKFRGHFCIVYELLSLDFYQFLKKNDFRGISMNIIKRIAVQIIIALKHIHSASLIHCDLKPENILFKSENKSSIKLIDFGSACEKNNKIFTYIQSRYYRAPEVIIDAGYNEKIDIWGLGCILFELYKGVPIFQGINENDQLCKIVEIIGNIPENLVQLSKRRKLFFNDNGLLVNKDGVVVKPGINSVAGLIRNAEKHFIDFLLECFKLDPNDRFDAETALMHPWIKGGKQNNSRNLRTSN</sequence>
<dbReference type="GO" id="GO:0004712">
    <property type="term" value="F:protein serine/threonine/tyrosine kinase activity"/>
    <property type="evidence" value="ECO:0007669"/>
    <property type="project" value="UniProtKB-EC"/>
</dbReference>
<dbReference type="PROSITE" id="PS00107">
    <property type="entry name" value="PROTEIN_KINASE_ATP"/>
    <property type="match status" value="1"/>
</dbReference>
<comment type="catalytic activity">
    <reaction evidence="8">
        <text>L-seryl-[protein] + ATP = O-phospho-L-seryl-[protein] + ADP + H(+)</text>
        <dbReference type="Rhea" id="RHEA:17989"/>
        <dbReference type="Rhea" id="RHEA-COMP:9863"/>
        <dbReference type="Rhea" id="RHEA-COMP:11604"/>
        <dbReference type="ChEBI" id="CHEBI:15378"/>
        <dbReference type="ChEBI" id="CHEBI:29999"/>
        <dbReference type="ChEBI" id="CHEBI:30616"/>
        <dbReference type="ChEBI" id="CHEBI:83421"/>
        <dbReference type="ChEBI" id="CHEBI:456216"/>
        <dbReference type="EC" id="2.7.12.1"/>
    </reaction>
</comment>
<dbReference type="InterPro" id="IPR000719">
    <property type="entry name" value="Prot_kinase_dom"/>
</dbReference>
<dbReference type="InterPro" id="IPR050494">
    <property type="entry name" value="Ser_Thr_dual-spec_kinase"/>
</dbReference>
<gene>
    <name evidence="15" type="ORF">SteCoe_32725</name>
</gene>
<dbReference type="PROSITE" id="PS50011">
    <property type="entry name" value="PROTEIN_KINASE_DOM"/>
    <property type="match status" value="1"/>
</dbReference>
<dbReference type="AlphaFoldDB" id="A0A1R2AYF4"/>
<evidence type="ECO:0000256" key="7">
    <source>
        <dbReference type="ARBA" id="ARBA00022840"/>
    </source>
</evidence>
<evidence type="ECO:0000256" key="8">
    <source>
        <dbReference type="ARBA" id="ARBA00049003"/>
    </source>
</evidence>
<dbReference type="GO" id="GO:0004674">
    <property type="term" value="F:protein serine/threonine kinase activity"/>
    <property type="evidence" value="ECO:0007669"/>
    <property type="project" value="UniProtKB-KW"/>
</dbReference>
<dbReference type="EMBL" id="MPUH01001187">
    <property type="protein sequence ID" value="OMJ69532.1"/>
    <property type="molecule type" value="Genomic_DNA"/>
</dbReference>
<keyword evidence="7 11" id="KW-0067">ATP-binding</keyword>
<dbReference type="EC" id="2.7.12.1" evidence="2"/>
<keyword evidence="16" id="KW-1185">Reference proteome</keyword>
<organism evidence="15 16">
    <name type="scientific">Stentor coeruleus</name>
    <dbReference type="NCBI Taxonomy" id="5963"/>
    <lineage>
        <taxon>Eukaryota</taxon>
        <taxon>Sar</taxon>
        <taxon>Alveolata</taxon>
        <taxon>Ciliophora</taxon>
        <taxon>Postciliodesmatophora</taxon>
        <taxon>Heterotrichea</taxon>
        <taxon>Heterotrichida</taxon>
        <taxon>Stentoridae</taxon>
        <taxon>Stentor</taxon>
    </lineage>
</organism>
<comment type="catalytic activity">
    <reaction evidence="10">
        <text>L-tyrosyl-[protein] + ATP = O-phospho-L-tyrosyl-[protein] + ADP + H(+)</text>
        <dbReference type="Rhea" id="RHEA:10596"/>
        <dbReference type="Rhea" id="RHEA-COMP:10136"/>
        <dbReference type="Rhea" id="RHEA-COMP:20101"/>
        <dbReference type="ChEBI" id="CHEBI:15378"/>
        <dbReference type="ChEBI" id="CHEBI:30616"/>
        <dbReference type="ChEBI" id="CHEBI:46858"/>
        <dbReference type="ChEBI" id="CHEBI:61978"/>
        <dbReference type="ChEBI" id="CHEBI:456216"/>
        <dbReference type="EC" id="2.7.12.1"/>
    </reaction>
</comment>
<feature type="domain" description="Protein kinase" evidence="14">
    <location>
        <begin position="145"/>
        <end position="436"/>
    </location>
</feature>
<evidence type="ECO:0000256" key="13">
    <source>
        <dbReference type="SAM" id="MobiDB-lite"/>
    </source>
</evidence>
<dbReference type="OrthoDB" id="9332038at2759"/>
<evidence type="ECO:0000256" key="6">
    <source>
        <dbReference type="ARBA" id="ARBA00022777"/>
    </source>
</evidence>
<feature type="binding site" evidence="11">
    <location>
        <position position="174"/>
    </location>
    <ligand>
        <name>ATP</name>
        <dbReference type="ChEBI" id="CHEBI:30616"/>
    </ligand>
</feature>